<dbReference type="EMBL" id="CM004404">
    <property type="protein sequence ID" value="KAG8633585.1"/>
    <property type="molecule type" value="Genomic_DNA"/>
</dbReference>
<protein>
    <submittedName>
        <fullName evidence="1">Uncharacterized protein</fullName>
    </submittedName>
</protein>
<comment type="caution">
    <text evidence="1">The sequence shown here is derived from an EMBL/GenBank/DDBJ whole genome shotgun (WGS) entry which is preliminary data.</text>
</comment>
<accession>A0ACB7G0I1</accession>
<name>A0ACB7G0I1_MANES</name>
<evidence type="ECO:0000313" key="1">
    <source>
        <dbReference type="EMBL" id="KAG8633585.1"/>
    </source>
</evidence>
<proteinExistence type="predicted"/>
<evidence type="ECO:0000313" key="2">
    <source>
        <dbReference type="Proteomes" id="UP000091857"/>
    </source>
</evidence>
<sequence>MGINNLVEEKEKALLGYGYSRSIDDSLEERVSVFLDQFFDDADPSLHAFDYDNHDGHDDHDSFFDHHNTHVHNSMERTIFWESQEALLQEVLERYSMTGSKVRQEISRIIEMGIKERDSCKNLEPINCFRQTVVHLLCQRGFNASLCTSKWNDTKKFPGGKHEYIEVVVSTNRKKKQNPYLIELEFKEQFEIAKACEEYQKLVDHLPKYYIGKADYLNAIVGILCDSAKRSMKEKKIHMGPWRKRSFMQMKWSNSSTKGEESIHDSSSNQFSLLSSSQAHQSCFHFSAAPTVIVT</sequence>
<dbReference type="Proteomes" id="UP000091857">
    <property type="component" value="Chromosome 18"/>
</dbReference>
<organism evidence="1 2">
    <name type="scientific">Manihot esculenta</name>
    <name type="common">Cassava</name>
    <name type="synonym">Jatropha manihot</name>
    <dbReference type="NCBI Taxonomy" id="3983"/>
    <lineage>
        <taxon>Eukaryota</taxon>
        <taxon>Viridiplantae</taxon>
        <taxon>Streptophyta</taxon>
        <taxon>Embryophyta</taxon>
        <taxon>Tracheophyta</taxon>
        <taxon>Spermatophyta</taxon>
        <taxon>Magnoliopsida</taxon>
        <taxon>eudicotyledons</taxon>
        <taxon>Gunneridae</taxon>
        <taxon>Pentapetalae</taxon>
        <taxon>rosids</taxon>
        <taxon>fabids</taxon>
        <taxon>Malpighiales</taxon>
        <taxon>Euphorbiaceae</taxon>
        <taxon>Crotonoideae</taxon>
        <taxon>Manihoteae</taxon>
        <taxon>Manihot</taxon>
    </lineage>
</organism>
<reference evidence="2" key="1">
    <citation type="journal article" date="2016" name="Nat. Biotechnol.">
        <title>Sequencing wild and cultivated cassava and related species reveals extensive interspecific hybridization and genetic diversity.</title>
        <authorList>
            <person name="Bredeson J.V."/>
            <person name="Lyons J.B."/>
            <person name="Prochnik S.E."/>
            <person name="Wu G.A."/>
            <person name="Ha C.M."/>
            <person name="Edsinger-Gonzales E."/>
            <person name="Grimwood J."/>
            <person name="Schmutz J."/>
            <person name="Rabbi I.Y."/>
            <person name="Egesi C."/>
            <person name="Nauluvula P."/>
            <person name="Lebot V."/>
            <person name="Ndunguru J."/>
            <person name="Mkamilo G."/>
            <person name="Bart R.S."/>
            <person name="Setter T.L."/>
            <person name="Gleadow R.M."/>
            <person name="Kulakow P."/>
            <person name="Ferguson M.E."/>
            <person name="Rounsley S."/>
            <person name="Rokhsar D.S."/>
        </authorList>
    </citation>
    <scope>NUCLEOTIDE SEQUENCE [LARGE SCALE GENOMIC DNA]</scope>
    <source>
        <strain evidence="2">cv. AM560-2</strain>
    </source>
</reference>
<gene>
    <name evidence="1" type="ORF">MANES_18G119080v8</name>
</gene>
<keyword evidence="2" id="KW-1185">Reference proteome</keyword>